<evidence type="ECO:0000313" key="1">
    <source>
        <dbReference type="EMBL" id="OAS19233.1"/>
    </source>
</evidence>
<dbReference type="Proteomes" id="UP000078454">
    <property type="component" value="Unassembled WGS sequence"/>
</dbReference>
<evidence type="ECO:0008006" key="3">
    <source>
        <dbReference type="Google" id="ProtNLM"/>
    </source>
</evidence>
<evidence type="ECO:0000313" key="2">
    <source>
        <dbReference type="Proteomes" id="UP000078454"/>
    </source>
</evidence>
<dbReference type="OrthoDB" id="2609420at2"/>
<proteinExistence type="predicted"/>
<dbReference type="RefSeq" id="WP_068663631.1">
    <property type="nucleotide sequence ID" value="NZ_LYPB01000058.1"/>
</dbReference>
<name>A0A198AE60_9BACL</name>
<dbReference type="STRING" id="1850517.A8708_26330"/>
<dbReference type="EMBL" id="LYPB01000058">
    <property type="protein sequence ID" value="OAS19233.1"/>
    <property type="molecule type" value="Genomic_DNA"/>
</dbReference>
<keyword evidence="2" id="KW-1185">Reference proteome</keyword>
<reference evidence="1 2" key="1">
    <citation type="submission" date="2016-05" db="EMBL/GenBank/DDBJ databases">
        <title>Paenibacillus sp. 1ZS3-15 nov., isolated from the rhizosphere soil.</title>
        <authorList>
            <person name="Zhang X.X."/>
            <person name="Zhang J."/>
        </authorList>
    </citation>
    <scope>NUCLEOTIDE SEQUENCE [LARGE SCALE GENOMIC DNA]</scope>
    <source>
        <strain evidence="1 2">1ZS3-15</strain>
    </source>
</reference>
<comment type="caution">
    <text evidence="1">The sequence shown here is derived from an EMBL/GenBank/DDBJ whole genome shotgun (WGS) entry which is preliminary data.</text>
</comment>
<dbReference type="AlphaFoldDB" id="A0A198AE60"/>
<organism evidence="1 2">
    <name type="scientific">Paenibacillus oryzisoli</name>
    <dbReference type="NCBI Taxonomy" id="1850517"/>
    <lineage>
        <taxon>Bacteria</taxon>
        <taxon>Bacillati</taxon>
        <taxon>Bacillota</taxon>
        <taxon>Bacilli</taxon>
        <taxon>Bacillales</taxon>
        <taxon>Paenibacillaceae</taxon>
        <taxon>Paenibacillus</taxon>
    </lineage>
</organism>
<gene>
    <name evidence="1" type="ORF">A8708_26330</name>
</gene>
<accession>A0A198AE60</accession>
<sequence length="141" mass="15644">MKQILVFILFATMLCWFMFAPVYKHIIIVRQAVLQKEVDYLLEVGANGRHGYINAAMIAASRERMAERGFMVDELAYAVATDSGISGMDASAPVWRGTGLRLTITYPYQRLFVIDGLVGISVPLASDRMGATGMKMSEYVP</sequence>
<protein>
    <recommendedName>
        <fullName evidence="3">DUF4320 domain-containing protein</fullName>
    </recommendedName>
</protein>